<keyword evidence="8" id="KW-1133">Transmembrane helix</keyword>
<keyword evidence="3" id="KW-0813">Transport</keyword>
<keyword evidence="6" id="KW-0812">Transmembrane</keyword>
<dbReference type="RefSeq" id="WP_198099126.1">
    <property type="nucleotide sequence ID" value="NZ_JAEDAL010000001.1"/>
</dbReference>
<gene>
    <name evidence="12" type="ORF">I7X43_01530</name>
</gene>
<dbReference type="InterPro" id="IPR037682">
    <property type="entry name" value="TonB_C"/>
</dbReference>
<protein>
    <submittedName>
        <fullName evidence="12">TonB family protein</fullName>
    </submittedName>
</protein>
<dbReference type="GO" id="GO:0015031">
    <property type="term" value="P:protein transport"/>
    <property type="evidence" value="ECO:0007669"/>
    <property type="project" value="UniProtKB-KW"/>
</dbReference>
<evidence type="ECO:0000256" key="7">
    <source>
        <dbReference type="ARBA" id="ARBA00022927"/>
    </source>
</evidence>
<reference evidence="12" key="1">
    <citation type="submission" date="2020-12" db="EMBL/GenBank/DDBJ databases">
        <title>The genome sequence of Inhella sp. 4Y17.</title>
        <authorList>
            <person name="Liu Y."/>
        </authorList>
    </citation>
    <scope>NUCLEOTIDE SEQUENCE</scope>
    <source>
        <strain evidence="12">4Y10</strain>
    </source>
</reference>
<comment type="caution">
    <text evidence="12">The sequence shown here is derived from an EMBL/GenBank/DDBJ whole genome shotgun (WGS) entry which is preliminary data.</text>
</comment>
<proteinExistence type="inferred from homology"/>
<dbReference type="Proteomes" id="UP000620139">
    <property type="component" value="Unassembled WGS sequence"/>
</dbReference>
<feature type="compositionally biased region" description="Low complexity" evidence="10">
    <location>
        <begin position="120"/>
        <end position="130"/>
    </location>
</feature>
<dbReference type="NCBIfam" id="TIGR01352">
    <property type="entry name" value="tonB_Cterm"/>
    <property type="match status" value="1"/>
</dbReference>
<evidence type="ECO:0000256" key="9">
    <source>
        <dbReference type="ARBA" id="ARBA00023136"/>
    </source>
</evidence>
<organism evidence="12 13">
    <name type="scientific">Inhella gelatinilytica</name>
    <dbReference type="NCBI Taxonomy" id="2795030"/>
    <lineage>
        <taxon>Bacteria</taxon>
        <taxon>Pseudomonadati</taxon>
        <taxon>Pseudomonadota</taxon>
        <taxon>Betaproteobacteria</taxon>
        <taxon>Burkholderiales</taxon>
        <taxon>Sphaerotilaceae</taxon>
        <taxon>Inhella</taxon>
    </lineage>
</organism>
<evidence type="ECO:0000313" key="12">
    <source>
        <dbReference type="EMBL" id="MBH9551516.1"/>
    </source>
</evidence>
<keyword evidence="9" id="KW-0472">Membrane</keyword>
<comment type="subcellular location">
    <subcellularLocation>
        <location evidence="1">Cell inner membrane</location>
        <topology evidence="1">Single-pass membrane protein</topology>
        <orientation evidence="1">Periplasmic side</orientation>
    </subcellularLocation>
</comment>
<dbReference type="GO" id="GO:0031992">
    <property type="term" value="F:energy transducer activity"/>
    <property type="evidence" value="ECO:0007669"/>
    <property type="project" value="TreeGrafter"/>
</dbReference>
<evidence type="ECO:0000259" key="11">
    <source>
        <dbReference type="PROSITE" id="PS52015"/>
    </source>
</evidence>
<evidence type="ECO:0000256" key="6">
    <source>
        <dbReference type="ARBA" id="ARBA00022692"/>
    </source>
</evidence>
<keyword evidence="5" id="KW-0997">Cell inner membrane</keyword>
<evidence type="ECO:0000256" key="3">
    <source>
        <dbReference type="ARBA" id="ARBA00022448"/>
    </source>
</evidence>
<comment type="similarity">
    <text evidence="2">Belongs to the TonB family.</text>
</comment>
<accession>A0A931IU11</accession>
<evidence type="ECO:0000256" key="10">
    <source>
        <dbReference type="SAM" id="MobiDB-lite"/>
    </source>
</evidence>
<evidence type="ECO:0000256" key="4">
    <source>
        <dbReference type="ARBA" id="ARBA00022475"/>
    </source>
</evidence>
<evidence type="ECO:0000313" key="13">
    <source>
        <dbReference type="Proteomes" id="UP000620139"/>
    </source>
</evidence>
<dbReference type="GO" id="GO:0098797">
    <property type="term" value="C:plasma membrane protein complex"/>
    <property type="evidence" value="ECO:0007669"/>
    <property type="project" value="TreeGrafter"/>
</dbReference>
<dbReference type="PROSITE" id="PS52015">
    <property type="entry name" value="TONB_CTD"/>
    <property type="match status" value="1"/>
</dbReference>
<evidence type="ECO:0000256" key="5">
    <source>
        <dbReference type="ARBA" id="ARBA00022519"/>
    </source>
</evidence>
<sequence>MPSATLLPLAPPGWTPEPRRLRSGALVVVVHALVVLALGQSGRTAIRTLAPEPLAVHLIAERPPIDRPRANSAPRATATLPLPPHPAAVTLPPPEVPAVVTPSTTALLPHAVSPPNPQGSPTSAPPAAVTSPKVVPASALRYRVEPAVEVPRLSRRAGESGRVGLRVLFDTQGSPREIQLSRSSGFARLDAQALEAMQRARIQPIVEDGHPIEVIAQAWLEYELD</sequence>
<keyword evidence="7" id="KW-0653">Protein transport</keyword>
<dbReference type="SUPFAM" id="SSF74653">
    <property type="entry name" value="TolA/TonB C-terminal domain"/>
    <property type="match status" value="1"/>
</dbReference>
<dbReference type="EMBL" id="JAEDAL010000001">
    <property type="protein sequence ID" value="MBH9551516.1"/>
    <property type="molecule type" value="Genomic_DNA"/>
</dbReference>
<dbReference type="InterPro" id="IPR006260">
    <property type="entry name" value="TonB/TolA_C"/>
</dbReference>
<dbReference type="InterPro" id="IPR051045">
    <property type="entry name" value="TonB-dependent_transducer"/>
</dbReference>
<evidence type="ECO:0000256" key="1">
    <source>
        <dbReference type="ARBA" id="ARBA00004383"/>
    </source>
</evidence>
<keyword evidence="4" id="KW-1003">Cell membrane</keyword>
<dbReference type="PANTHER" id="PTHR33446:SF2">
    <property type="entry name" value="PROTEIN TONB"/>
    <property type="match status" value="1"/>
</dbReference>
<keyword evidence="13" id="KW-1185">Reference proteome</keyword>
<name>A0A931IU11_9BURK</name>
<evidence type="ECO:0000256" key="8">
    <source>
        <dbReference type="ARBA" id="ARBA00022989"/>
    </source>
</evidence>
<dbReference type="AlphaFoldDB" id="A0A931IU11"/>
<feature type="region of interest" description="Disordered" evidence="10">
    <location>
        <begin position="111"/>
        <end position="130"/>
    </location>
</feature>
<dbReference type="GO" id="GO:0055085">
    <property type="term" value="P:transmembrane transport"/>
    <property type="evidence" value="ECO:0007669"/>
    <property type="project" value="InterPro"/>
</dbReference>
<dbReference type="Pfam" id="PF03544">
    <property type="entry name" value="TonB_C"/>
    <property type="match status" value="1"/>
</dbReference>
<evidence type="ECO:0000256" key="2">
    <source>
        <dbReference type="ARBA" id="ARBA00006555"/>
    </source>
</evidence>
<dbReference type="Gene3D" id="3.30.1150.10">
    <property type="match status" value="1"/>
</dbReference>
<feature type="domain" description="TonB C-terminal" evidence="11">
    <location>
        <begin position="135"/>
        <end position="225"/>
    </location>
</feature>
<dbReference type="PANTHER" id="PTHR33446">
    <property type="entry name" value="PROTEIN TONB-RELATED"/>
    <property type="match status" value="1"/>
</dbReference>